<dbReference type="Gene3D" id="1.10.290.10">
    <property type="entry name" value="Topoisomerase I, domain 4"/>
    <property type="match status" value="1"/>
</dbReference>
<keyword evidence="5" id="KW-0862">Zinc</keyword>
<feature type="site" description="Interaction with DNA" evidence="10">
    <location>
        <position position="158"/>
    </location>
</feature>
<keyword evidence="4" id="KW-0863">Zinc-finger</keyword>
<dbReference type="Proteomes" id="UP000177092">
    <property type="component" value="Unassembled WGS sequence"/>
</dbReference>
<dbReference type="NCBIfam" id="TIGR01051">
    <property type="entry name" value="topA_bact"/>
    <property type="match status" value="1"/>
</dbReference>
<dbReference type="Pfam" id="PF01396">
    <property type="entry name" value="Zn_ribbon_Top1"/>
    <property type="match status" value="2"/>
</dbReference>
<dbReference type="PANTHER" id="PTHR42785">
    <property type="entry name" value="DNA TOPOISOMERASE, TYPE IA, CORE"/>
    <property type="match status" value="1"/>
</dbReference>
<dbReference type="EMBL" id="MFJN01000022">
    <property type="protein sequence ID" value="OGG21419.1"/>
    <property type="molecule type" value="Genomic_DNA"/>
</dbReference>
<feature type="site" description="Interaction with DNA" evidence="10">
    <location>
        <position position="508"/>
    </location>
</feature>
<keyword evidence="7 10" id="KW-0799">Topoisomerase</keyword>
<dbReference type="PROSITE" id="PS50880">
    <property type="entry name" value="TOPRIM"/>
    <property type="match status" value="1"/>
</dbReference>
<dbReference type="GO" id="GO:0008270">
    <property type="term" value="F:zinc ion binding"/>
    <property type="evidence" value="ECO:0007669"/>
    <property type="project" value="UniProtKB-KW"/>
</dbReference>
<dbReference type="SMART" id="SM00437">
    <property type="entry name" value="TOP1Ac"/>
    <property type="match status" value="1"/>
</dbReference>
<dbReference type="InterPro" id="IPR034149">
    <property type="entry name" value="TOPRIM_TopoI"/>
</dbReference>
<evidence type="ECO:0000256" key="1">
    <source>
        <dbReference type="ARBA" id="ARBA00000213"/>
    </source>
</evidence>
<dbReference type="GO" id="GO:0003917">
    <property type="term" value="F:DNA topoisomerase type I (single strand cut, ATP-independent) activity"/>
    <property type="evidence" value="ECO:0007669"/>
    <property type="project" value="UniProtKB-UniRule"/>
</dbReference>
<feature type="site" description="Interaction with DNA" evidence="10">
    <location>
        <position position="165"/>
    </location>
</feature>
<dbReference type="InterPro" id="IPR003602">
    <property type="entry name" value="Topo_IA_DNA-bd_dom"/>
</dbReference>
<dbReference type="Pfam" id="PF01751">
    <property type="entry name" value="Toprim"/>
    <property type="match status" value="1"/>
</dbReference>
<feature type="site" description="Interaction with DNA" evidence="10">
    <location>
        <position position="149"/>
    </location>
</feature>
<feature type="site" description="Interaction with DNA" evidence="10">
    <location>
        <position position="153"/>
    </location>
</feature>
<dbReference type="GO" id="GO:0003677">
    <property type="term" value="F:DNA binding"/>
    <property type="evidence" value="ECO:0007669"/>
    <property type="project" value="UniProtKB-KW"/>
</dbReference>
<feature type="site" description="Interaction with DNA" evidence="10">
    <location>
        <position position="32"/>
    </location>
</feature>
<dbReference type="AlphaFoldDB" id="A0A1F6A9F5"/>
<dbReference type="Gene3D" id="3.30.65.10">
    <property type="entry name" value="Bacterial Topoisomerase I, domain 1"/>
    <property type="match status" value="2"/>
</dbReference>
<feature type="domain" description="Topo IA-type catalytic" evidence="12">
    <location>
        <begin position="139"/>
        <end position="583"/>
    </location>
</feature>
<dbReference type="Gene3D" id="3.40.50.140">
    <property type="match status" value="1"/>
</dbReference>
<evidence type="ECO:0000256" key="8">
    <source>
        <dbReference type="ARBA" id="ARBA00023125"/>
    </source>
</evidence>
<protein>
    <recommendedName>
        <fullName evidence="10">DNA topoisomerase 1</fullName>
        <ecNumber evidence="10">5.6.2.1</ecNumber>
    </recommendedName>
    <alternativeName>
        <fullName evidence="10">DNA topoisomerase I</fullName>
    </alternativeName>
</protein>
<dbReference type="InterPro" id="IPR013825">
    <property type="entry name" value="Topo_IA_cen_sub2"/>
</dbReference>
<dbReference type="GO" id="GO:0006265">
    <property type="term" value="P:DNA topological change"/>
    <property type="evidence" value="ECO:0007669"/>
    <property type="project" value="UniProtKB-UniRule"/>
</dbReference>
<dbReference type="Gene3D" id="2.70.20.10">
    <property type="entry name" value="Topoisomerase I, domain 3"/>
    <property type="match status" value="1"/>
</dbReference>
<name>A0A1F6A9F5_9BACT</name>
<dbReference type="InterPro" id="IPR023406">
    <property type="entry name" value="Topo_IA_AS"/>
</dbReference>
<dbReference type="InterPro" id="IPR005733">
    <property type="entry name" value="TopoI_bac-type"/>
</dbReference>
<dbReference type="InterPro" id="IPR000380">
    <property type="entry name" value="Topo_IA"/>
</dbReference>
<proteinExistence type="inferred from homology"/>
<dbReference type="EC" id="5.6.2.1" evidence="10"/>
<comment type="similarity">
    <text evidence="2 10">Belongs to the type IA topoisomerase family.</text>
</comment>
<dbReference type="InterPro" id="IPR013497">
    <property type="entry name" value="Topo_IA_cen"/>
</dbReference>
<dbReference type="HAMAP" id="MF_00952">
    <property type="entry name" value="Topoisom_1_prok"/>
    <property type="match status" value="1"/>
</dbReference>
<dbReference type="InterPro" id="IPR013498">
    <property type="entry name" value="Topo_IA_Znf"/>
</dbReference>
<dbReference type="PROSITE" id="PS00396">
    <property type="entry name" value="TOPO_IA_1"/>
    <property type="match status" value="1"/>
</dbReference>
<keyword evidence="3" id="KW-0479">Metal-binding</keyword>
<evidence type="ECO:0000256" key="5">
    <source>
        <dbReference type="ARBA" id="ARBA00022833"/>
    </source>
</evidence>
<evidence type="ECO:0000256" key="2">
    <source>
        <dbReference type="ARBA" id="ARBA00009446"/>
    </source>
</evidence>
<comment type="subunit">
    <text evidence="10">Monomer.</text>
</comment>
<dbReference type="PROSITE" id="PS52039">
    <property type="entry name" value="TOPO_IA_2"/>
    <property type="match status" value="1"/>
</dbReference>
<evidence type="ECO:0000256" key="3">
    <source>
        <dbReference type="ARBA" id="ARBA00022723"/>
    </source>
</evidence>
<dbReference type="InterPro" id="IPR023405">
    <property type="entry name" value="Topo_IA_core_domain"/>
</dbReference>
<feature type="site" description="Interaction with DNA" evidence="10">
    <location>
        <position position="319"/>
    </location>
</feature>
<dbReference type="STRING" id="1798384.A3D03_02825"/>
<feature type="active site" description="O-(5'-phospho-DNA)-tyrosine intermediate" evidence="10">
    <location>
        <position position="317"/>
    </location>
</feature>
<dbReference type="InterPro" id="IPR013824">
    <property type="entry name" value="Topo_IA_cen_sub1"/>
</dbReference>
<accession>A0A1F6A9F5</accession>
<dbReference type="SUPFAM" id="SSF57783">
    <property type="entry name" value="Zinc beta-ribbon"/>
    <property type="match status" value="1"/>
</dbReference>
<dbReference type="PANTHER" id="PTHR42785:SF1">
    <property type="entry name" value="DNA TOPOISOMERASE"/>
    <property type="match status" value="1"/>
</dbReference>
<dbReference type="InterPro" id="IPR013826">
    <property type="entry name" value="Topo_IA_cen_sub3"/>
</dbReference>
<dbReference type="PRINTS" id="PR00417">
    <property type="entry name" value="PRTPISMRASEI"/>
</dbReference>
<dbReference type="InterPro" id="IPR003601">
    <property type="entry name" value="Topo_IA_2"/>
</dbReference>
<evidence type="ECO:0000256" key="4">
    <source>
        <dbReference type="ARBA" id="ARBA00022771"/>
    </source>
</evidence>
<sequence>MQNLIIVESPTKARTLTRFLGADYRIEATLGHLKDLPRKKLAIEIKKSAKDNSFEFSPQYVVIPERKKRLAELKGLSQKADKVILATDPDREGEAIAFHMLHELGAGQDKTKTKYSRIVFHEITKEAIDEALKNPGKVDLKLVDAQQARRVLDRLVGYSLSPLLWNKLSKRWLSAGRVQSVTVRLIVEREREIEKFQKEEFWRIYGIFTGNNENFEAELTAKDGINYETSLSFDLFDGKFTVSYTSIKNTGEAEKIIADLQTPFTVSAVDKKEIKRSPPPPFTTSKLQQDAGRLLYFSSKKTMQVAQRLYEEGVITYHRTDSFNLAEKFLASSKSYIEKNYGPPYHSGEYRRFTTKSKVAQEAHEAIRPTKIELTGSELNKVNSEFNKDHLRLYEMIWKRAVASQGSDAVFDGTTIQIQSANGYLFETKGSVIKFEGYLKISGRSGDDKLLPSVAIGDQLNAKEFTRLQNFTSPPPRYSESSLIKVLEEKGIGRPSTYAPTISIIQDRQYAEKIIDADGKKTNRFKPTDLGFLVTDFLVKYFTDIINLPFTAGMEDSLDDIAAGAKNWQPVLSEFYAPFKESLDKVYKTAEKVEEKTEEVGEMCPECQNFLVYKTGKFGRFIACSKFPECKYTRNIVEKIDVKCPKCNGDMVVKKTRRGKQFYGCGNYPTCTFAAWKKEDIK</sequence>
<comment type="caution">
    <text evidence="13">The sequence shown here is derived from an EMBL/GenBank/DDBJ whole genome shotgun (WGS) entry which is preliminary data.</text>
</comment>
<dbReference type="CDD" id="cd00186">
    <property type="entry name" value="TOP1Ac"/>
    <property type="match status" value="1"/>
</dbReference>
<comment type="catalytic activity">
    <reaction evidence="1 10">
        <text>ATP-independent breakage of single-stranded DNA, followed by passage and rejoining.</text>
        <dbReference type="EC" id="5.6.2.1"/>
    </reaction>
</comment>
<dbReference type="GO" id="GO:0005694">
    <property type="term" value="C:chromosome"/>
    <property type="evidence" value="ECO:0007669"/>
    <property type="project" value="InterPro"/>
</dbReference>
<feature type="domain" description="Toprim" evidence="11">
    <location>
        <begin position="2"/>
        <end position="123"/>
    </location>
</feature>
<keyword evidence="8 10" id="KW-0238">DNA-binding</keyword>
<dbReference type="CDD" id="cd03363">
    <property type="entry name" value="TOPRIM_TopoIA_TopoI"/>
    <property type="match status" value="1"/>
</dbReference>
<dbReference type="SUPFAM" id="SSF56712">
    <property type="entry name" value="Prokaryotic type I DNA topoisomerase"/>
    <property type="match status" value="1"/>
</dbReference>
<gene>
    <name evidence="10" type="primary">topA</name>
    <name evidence="13" type="ORF">A3D03_02825</name>
</gene>
<dbReference type="Pfam" id="PF01131">
    <property type="entry name" value="Topoisom_bac"/>
    <property type="match status" value="1"/>
</dbReference>
<evidence type="ECO:0000313" key="14">
    <source>
        <dbReference type="Proteomes" id="UP000177092"/>
    </source>
</evidence>
<evidence type="ECO:0000256" key="9">
    <source>
        <dbReference type="ARBA" id="ARBA00023235"/>
    </source>
</evidence>
<dbReference type="InterPro" id="IPR028612">
    <property type="entry name" value="Topoisom_1_IA"/>
</dbReference>
<comment type="function">
    <text evidence="10">Releases the supercoiling and torsional tension of DNA, which is introduced during the DNA replication and transcription, by transiently cleaving and rejoining one strand of the DNA duplex. Introduces a single-strand break via transesterification at a target site in duplex DNA. The scissile phosphodiester is attacked by the catalytic tyrosine of the enzyme, resulting in the formation of a DNA-(5'-phosphotyrosyl)-enzyme intermediate and the expulsion of a 3'-OH DNA strand. The free DNA strand then undergoes passage around the unbroken strand, thus removing DNA supercoils. Finally, in the religation step, the DNA 3'-OH attacks the covalent intermediate to expel the active-site tyrosine and restore the DNA phosphodiester backbone.</text>
</comment>
<evidence type="ECO:0000256" key="6">
    <source>
        <dbReference type="ARBA" id="ARBA00022842"/>
    </source>
</evidence>
<keyword evidence="9 10" id="KW-0413">Isomerase</keyword>
<dbReference type="Gene3D" id="1.10.460.10">
    <property type="entry name" value="Topoisomerase I, domain 2"/>
    <property type="match status" value="1"/>
</dbReference>
<evidence type="ECO:0000256" key="10">
    <source>
        <dbReference type="HAMAP-Rule" id="MF_00952"/>
    </source>
</evidence>
<feature type="site" description="Interaction with DNA" evidence="10">
    <location>
        <position position="150"/>
    </location>
</feature>
<keyword evidence="6" id="KW-0460">Magnesium</keyword>
<dbReference type="SMART" id="SM00436">
    <property type="entry name" value="TOP1Bc"/>
    <property type="match status" value="1"/>
</dbReference>
<evidence type="ECO:0000259" key="11">
    <source>
        <dbReference type="PROSITE" id="PS50880"/>
    </source>
</evidence>
<evidence type="ECO:0000259" key="12">
    <source>
        <dbReference type="PROSITE" id="PS52039"/>
    </source>
</evidence>
<evidence type="ECO:0000256" key="7">
    <source>
        <dbReference type="ARBA" id="ARBA00023029"/>
    </source>
</evidence>
<dbReference type="SMART" id="SM00493">
    <property type="entry name" value="TOPRIM"/>
    <property type="match status" value="1"/>
</dbReference>
<evidence type="ECO:0000313" key="13">
    <source>
        <dbReference type="EMBL" id="OGG21419.1"/>
    </source>
</evidence>
<feature type="region of interest" description="Interaction with DNA" evidence="10">
    <location>
        <begin position="174"/>
        <end position="179"/>
    </location>
</feature>
<organism evidence="13 14">
    <name type="scientific">Candidatus Gottesmanbacteria bacterium RIFCSPHIGHO2_02_FULL_40_13</name>
    <dbReference type="NCBI Taxonomy" id="1798384"/>
    <lineage>
        <taxon>Bacteria</taxon>
        <taxon>Candidatus Gottesmaniibacteriota</taxon>
    </lineage>
</organism>
<reference evidence="13 14" key="1">
    <citation type="journal article" date="2016" name="Nat. Commun.">
        <title>Thousands of microbial genomes shed light on interconnected biogeochemical processes in an aquifer system.</title>
        <authorList>
            <person name="Anantharaman K."/>
            <person name="Brown C.T."/>
            <person name="Hug L.A."/>
            <person name="Sharon I."/>
            <person name="Castelle C.J."/>
            <person name="Probst A.J."/>
            <person name="Thomas B.C."/>
            <person name="Singh A."/>
            <person name="Wilkins M.J."/>
            <person name="Karaoz U."/>
            <person name="Brodie E.L."/>
            <person name="Williams K.H."/>
            <person name="Hubbard S.S."/>
            <person name="Banfield J.F."/>
        </authorList>
    </citation>
    <scope>NUCLEOTIDE SEQUENCE [LARGE SCALE GENOMIC DNA]</scope>
</reference>
<dbReference type="InterPro" id="IPR006171">
    <property type="entry name" value="TOPRIM_dom"/>
</dbReference>